<evidence type="ECO:0000313" key="2">
    <source>
        <dbReference type="Proteomes" id="UP000054563"/>
    </source>
</evidence>
<organism evidence="1 2">
    <name type="scientific">Coccidioides immitis H538.4</name>
    <dbReference type="NCBI Taxonomy" id="396776"/>
    <lineage>
        <taxon>Eukaryota</taxon>
        <taxon>Fungi</taxon>
        <taxon>Dikarya</taxon>
        <taxon>Ascomycota</taxon>
        <taxon>Pezizomycotina</taxon>
        <taxon>Eurotiomycetes</taxon>
        <taxon>Eurotiomycetidae</taxon>
        <taxon>Onygenales</taxon>
        <taxon>Onygenaceae</taxon>
        <taxon>Coccidioides</taxon>
    </lineage>
</organism>
<sequence>MSAPYAPDYASYNWTGLHARKLQGFAYIEGIHLNSTQEATAWPVAPVNTEVWTSSLLNAPMLLADGNGTNAGVWLFCTMGTSSAGVNDKAKAEVHVWDGRGDSTEGATSLVSIM</sequence>
<gene>
    <name evidence="1" type="ORF">CIHG_10450</name>
</gene>
<name>A0A0J8S6A5_COCIT</name>
<reference evidence="2" key="1">
    <citation type="journal article" date="2010" name="Genome Res.">
        <title>Population genomic sequencing of Coccidioides fungi reveals recent hybridization and transposon control.</title>
        <authorList>
            <person name="Neafsey D.E."/>
            <person name="Barker B.M."/>
            <person name="Sharpton T.J."/>
            <person name="Stajich J.E."/>
            <person name="Park D.J."/>
            <person name="Whiston E."/>
            <person name="Hung C.-Y."/>
            <person name="McMahan C."/>
            <person name="White J."/>
            <person name="Sykes S."/>
            <person name="Heiman D."/>
            <person name="Young S."/>
            <person name="Zeng Q."/>
            <person name="Abouelleil A."/>
            <person name="Aftuck L."/>
            <person name="Bessette D."/>
            <person name="Brown A."/>
            <person name="FitzGerald M."/>
            <person name="Lui A."/>
            <person name="Macdonald J.P."/>
            <person name="Priest M."/>
            <person name="Orbach M.J."/>
            <person name="Galgiani J.N."/>
            <person name="Kirkland T.N."/>
            <person name="Cole G.T."/>
            <person name="Birren B.W."/>
            <person name="Henn M.R."/>
            <person name="Taylor J.W."/>
            <person name="Rounsley S.D."/>
        </authorList>
    </citation>
    <scope>NUCLEOTIDE SEQUENCE [LARGE SCALE GENOMIC DNA]</scope>
    <source>
        <strain evidence="2">H538.4</strain>
    </source>
</reference>
<dbReference type="Proteomes" id="UP000054563">
    <property type="component" value="Unassembled WGS sequence"/>
</dbReference>
<dbReference type="EMBL" id="DS017129">
    <property type="protein sequence ID" value="KMU92667.1"/>
    <property type="molecule type" value="Genomic_DNA"/>
</dbReference>
<evidence type="ECO:0000313" key="1">
    <source>
        <dbReference type="EMBL" id="KMU92667.1"/>
    </source>
</evidence>
<protein>
    <submittedName>
        <fullName evidence="1">Uncharacterized protein</fullName>
    </submittedName>
</protein>
<dbReference type="AlphaFoldDB" id="A0A0J8S6A5"/>
<accession>A0A0J8S6A5</accession>
<proteinExistence type="predicted"/>
<dbReference type="VEuPathDB" id="FungiDB:CIHG_10450"/>